<dbReference type="PROSITE" id="PS50245">
    <property type="entry name" value="CAP_GLY_2"/>
    <property type="match status" value="1"/>
</dbReference>
<evidence type="ECO:0000256" key="3">
    <source>
        <dbReference type="SAM" id="MobiDB-lite"/>
    </source>
</evidence>
<feature type="repeat" description="RCC1" evidence="2">
    <location>
        <begin position="122"/>
        <end position="180"/>
    </location>
</feature>
<dbReference type="InterPro" id="IPR051210">
    <property type="entry name" value="Ub_ligase/GEF_domain"/>
</dbReference>
<feature type="compositionally biased region" description="Basic and acidic residues" evidence="3">
    <location>
        <begin position="834"/>
        <end position="850"/>
    </location>
</feature>
<evidence type="ECO:0000256" key="1">
    <source>
        <dbReference type="ARBA" id="ARBA00022737"/>
    </source>
</evidence>
<feature type="repeat" description="RCC1" evidence="2">
    <location>
        <begin position="367"/>
        <end position="417"/>
    </location>
</feature>
<dbReference type="Pfam" id="PF01302">
    <property type="entry name" value="CAP_GLY"/>
    <property type="match status" value="1"/>
</dbReference>
<keyword evidence="5" id="KW-0496">Mitochondrion</keyword>
<feature type="region of interest" description="Disordered" evidence="3">
    <location>
        <begin position="817"/>
        <end position="914"/>
    </location>
</feature>
<protein>
    <recommendedName>
        <fullName evidence="4">CAP-Gly domain-containing protein</fullName>
    </recommendedName>
</protein>
<dbReference type="PROSITE" id="PS00626">
    <property type="entry name" value="RCC1_2"/>
    <property type="match status" value="1"/>
</dbReference>
<geneLocation type="mitochondrion" evidence="5"/>
<dbReference type="InterPro" id="IPR036859">
    <property type="entry name" value="CAP-Gly_dom_sf"/>
</dbReference>
<evidence type="ECO:0000256" key="2">
    <source>
        <dbReference type="PROSITE-ProRule" id="PRU00235"/>
    </source>
</evidence>
<dbReference type="PRINTS" id="PR00633">
    <property type="entry name" value="RCCNDNSATION"/>
</dbReference>
<dbReference type="PROSITE" id="PS50012">
    <property type="entry name" value="RCC1_3"/>
    <property type="match status" value="3"/>
</dbReference>
<evidence type="ECO:0000259" key="4">
    <source>
        <dbReference type="PROSITE" id="PS50245"/>
    </source>
</evidence>
<dbReference type="Gene3D" id="2.130.10.30">
    <property type="entry name" value="Regulator of chromosome condensation 1/beta-lactamase-inhibitor protein II"/>
    <property type="match status" value="2"/>
</dbReference>
<dbReference type="SUPFAM" id="SSF50985">
    <property type="entry name" value="RCC1/BLIP-II"/>
    <property type="match status" value="1"/>
</dbReference>
<dbReference type="InterPro" id="IPR009091">
    <property type="entry name" value="RCC1/BLIP-II"/>
</dbReference>
<organism evidence="5 6">
    <name type="scientific">Plasmodiophora brassicae</name>
    <name type="common">Clubroot disease agent</name>
    <dbReference type="NCBI Taxonomy" id="37360"/>
    <lineage>
        <taxon>Eukaryota</taxon>
        <taxon>Sar</taxon>
        <taxon>Rhizaria</taxon>
        <taxon>Endomyxa</taxon>
        <taxon>Phytomyxea</taxon>
        <taxon>Plasmodiophorida</taxon>
        <taxon>Plasmodiophoridae</taxon>
        <taxon>Plasmodiophora</taxon>
    </lineage>
</organism>
<dbReference type="InterPro" id="IPR000938">
    <property type="entry name" value="CAP-Gly_domain"/>
</dbReference>
<feature type="region of interest" description="Disordered" evidence="3">
    <location>
        <begin position="750"/>
        <end position="771"/>
    </location>
</feature>
<reference evidence="5 6" key="1">
    <citation type="submission" date="2018-03" db="EMBL/GenBank/DDBJ databases">
        <authorList>
            <person name="Fogelqvist J."/>
        </authorList>
    </citation>
    <scope>NUCLEOTIDE SEQUENCE [LARGE SCALE GENOMIC DNA]</scope>
</reference>
<evidence type="ECO:0000313" key="6">
    <source>
        <dbReference type="Proteomes" id="UP000290189"/>
    </source>
</evidence>
<dbReference type="Gene3D" id="2.30.30.190">
    <property type="entry name" value="CAP Gly-rich-like domain"/>
    <property type="match status" value="1"/>
</dbReference>
<dbReference type="PANTHER" id="PTHR22870">
    <property type="entry name" value="REGULATOR OF CHROMOSOME CONDENSATION"/>
    <property type="match status" value="1"/>
</dbReference>
<name>A0A3P3YDU6_PLABS</name>
<feature type="repeat" description="RCC1" evidence="2">
    <location>
        <begin position="418"/>
        <end position="469"/>
    </location>
</feature>
<dbReference type="SMART" id="SM01052">
    <property type="entry name" value="CAP_GLY"/>
    <property type="match status" value="1"/>
</dbReference>
<feature type="compositionally biased region" description="Basic residues" evidence="3">
    <location>
        <begin position="864"/>
        <end position="875"/>
    </location>
</feature>
<dbReference type="Proteomes" id="UP000290189">
    <property type="component" value="Unassembled WGS sequence"/>
</dbReference>
<feature type="compositionally biased region" description="Acidic residues" evidence="3">
    <location>
        <begin position="759"/>
        <end position="770"/>
    </location>
</feature>
<keyword evidence="1" id="KW-0677">Repeat</keyword>
<evidence type="ECO:0000313" key="5">
    <source>
        <dbReference type="EMBL" id="SPQ98365.1"/>
    </source>
</evidence>
<dbReference type="InterPro" id="IPR000408">
    <property type="entry name" value="Reg_chr_condens"/>
</dbReference>
<dbReference type="SUPFAM" id="SSF74924">
    <property type="entry name" value="Cap-Gly domain"/>
    <property type="match status" value="1"/>
</dbReference>
<feature type="compositionally biased region" description="Basic and acidic residues" evidence="3">
    <location>
        <begin position="876"/>
        <end position="894"/>
    </location>
</feature>
<gene>
    <name evidence="5" type="ORF">PLBR_LOCUS5580</name>
</gene>
<feature type="domain" description="CAP-Gly" evidence="4">
    <location>
        <begin position="29"/>
        <end position="71"/>
    </location>
</feature>
<dbReference type="Pfam" id="PF00415">
    <property type="entry name" value="RCC1"/>
    <property type="match status" value="2"/>
</dbReference>
<proteinExistence type="predicted"/>
<dbReference type="AlphaFoldDB" id="A0A3P3YDU6"/>
<dbReference type="PANTHER" id="PTHR22870:SF408">
    <property type="entry name" value="OS09G0560450 PROTEIN"/>
    <property type="match status" value="1"/>
</dbReference>
<sequence length="914" mass="100783">MAANDGAPEFQVGARVIVHHSVGVVRYIGETEFADGEWIGVELDYPVGNNDGMMMEQRYFRCRDKHGVFVRRRQVRSVVDAGNKGDQFGPEYTVPDVQDCSGIFTEAEIDRLAPHIGPQPDQRLWLFGENHLGQLGLGHQRENALVPALVDVFNKYEESQVRLLLQLALGENQSLALICTEPGKSRVLICGSCSMGTTIPDQERDQLLFKDVRRLLDPVRVAIAVAVSPTMGAVAYHDGKVLAWGHSFGEKQFDMFHTEIVDLQCTRDAVVACNSTGLVRAAFVDKSSTIIDVQFDDQTRITSIACGLHAGLALSDQGVVWQWDMREGRRASVTHIAAQHVVFVDECVVVQQVASGDRHFLALDSEGVIYSWGCGQDGALGNGSLQDQNVPTVVSSLAERVVEIGCGSRHSICLTDQQRVLTWGNGHQGQLGHGDLSNFTLPHSVISLEGKGIRQVGAGAGQSLACTSKFVAPSDVLPAIAAVAAPTGLNRPTSSARPVGASLNMFDGTMGQEALSDLLHHARSSELRTYEWNGKTIDLDSIQSEKVQLVHRCVQFQVDEDMQYRGALNQYFRRCYESDSYVFKNLVTSISVDENSPTGRRVVNGTLLLICRPRSADATAVAVAIPEWITLFIDAFYPIDVQPSGMRKGFGLDRGNKIGPFEIVSSSVDHKAKQPYQLYEYPTQVVVDTTDPKAVLRAWNKQIGSESKVVYSAYGSPYECWFQKPASVERGEDGVNVSCCGMAKRRRDLPTLKQQARQDEDDRETSEADLGEGYRIIESHLASGTCVMCKEKIRPGEKIARPEHNQRGGWSHVHCIVANQEGRPNKPRTRMTRKSREGLPEGDPQESRPETDEDDHPGDNNRQVHVKPKGRGRAGKKTDEKKVEKGHPEDEAPQHRPATRSQVGHLKTKRVRAA</sequence>
<dbReference type="EMBL" id="OVEO01000009">
    <property type="protein sequence ID" value="SPQ98365.1"/>
    <property type="molecule type" value="Genomic_DNA"/>
</dbReference>
<accession>A0A3P3YDU6</accession>